<evidence type="ECO:0000313" key="3">
    <source>
        <dbReference type="Proteomes" id="UP000013827"/>
    </source>
</evidence>
<dbReference type="GeneID" id="19046591"/>
<name>A0A0D3K0F7_EMIH1</name>
<dbReference type="HOGENOM" id="CLU_1900187_0_0_1"/>
<dbReference type="PaxDb" id="2903-EOD29242"/>
<dbReference type="KEGG" id="ehx:EMIHUDRAFT_449834"/>
<accession>A0A0D3K0F7</accession>
<sequence>MPSPPSPRTASLCLATAAARRRGRGDQPPTWPGLEAGRRRGRRRRRRRGRRRRRRRPATAAVAVALDWSVLSYRPFPTSQLRVRERGGYVRSPEGPLTAAGQHIQMHRVAVPYRVCESTAVTAHRTAYHNNMYV</sequence>
<dbReference type="AlphaFoldDB" id="A0A0D3K0F7"/>
<protein>
    <submittedName>
        <fullName evidence="2">Uncharacterized protein</fullName>
    </submittedName>
</protein>
<feature type="compositionally biased region" description="Basic residues" evidence="1">
    <location>
        <begin position="39"/>
        <end position="57"/>
    </location>
</feature>
<reference evidence="2" key="2">
    <citation type="submission" date="2024-10" db="UniProtKB">
        <authorList>
            <consortium name="EnsemblProtists"/>
        </authorList>
    </citation>
    <scope>IDENTIFICATION</scope>
</reference>
<dbReference type="Proteomes" id="UP000013827">
    <property type="component" value="Unassembled WGS sequence"/>
</dbReference>
<evidence type="ECO:0000256" key="1">
    <source>
        <dbReference type="SAM" id="MobiDB-lite"/>
    </source>
</evidence>
<evidence type="ECO:0000313" key="2">
    <source>
        <dbReference type="EnsemblProtists" id="EOD29242"/>
    </source>
</evidence>
<keyword evidence="3" id="KW-1185">Reference proteome</keyword>
<dbReference type="EnsemblProtists" id="EOD29242">
    <property type="protein sequence ID" value="EOD29242"/>
    <property type="gene ID" value="EMIHUDRAFT_449834"/>
</dbReference>
<reference evidence="3" key="1">
    <citation type="journal article" date="2013" name="Nature">
        <title>Pan genome of the phytoplankton Emiliania underpins its global distribution.</title>
        <authorList>
            <person name="Read B.A."/>
            <person name="Kegel J."/>
            <person name="Klute M.J."/>
            <person name="Kuo A."/>
            <person name="Lefebvre S.C."/>
            <person name="Maumus F."/>
            <person name="Mayer C."/>
            <person name="Miller J."/>
            <person name="Monier A."/>
            <person name="Salamov A."/>
            <person name="Young J."/>
            <person name="Aguilar M."/>
            <person name="Claverie J.M."/>
            <person name="Frickenhaus S."/>
            <person name="Gonzalez K."/>
            <person name="Herman E.K."/>
            <person name="Lin Y.C."/>
            <person name="Napier J."/>
            <person name="Ogata H."/>
            <person name="Sarno A.F."/>
            <person name="Shmutz J."/>
            <person name="Schroeder D."/>
            <person name="de Vargas C."/>
            <person name="Verret F."/>
            <person name="von Dassow P."/>
            <person name="Valentin K."/>
            <person name="Van de Peer Y."/>
            <person name="Wheeler G."/>
            <person name="Dacks J.B."/>
            <person name="Delwiche C.F."/>
            <person name="Dyhrman S.T."/>
            <person name="Glockner G."/>
            <person name="John U."/>
            <person name="Richards T."/>
            <person name="Worden A.Z."/>
            <person name="Zhang X."/>
            <person name="Grigoriev I.V."/>
            <person name="Allen A.E."/>
            <person name="Bidle K."/>
            <person name="Borodovsky M."/>
            <person name="Bowler C."/>
            <person name="Brownlee C."/>
            <person name="Cock J.M."/>
            <person name="Elias M."/>
            <person name="Gladyshev V.N."/>
            <person name="Groth M."/>
            <person name="Guda C."/>
            <person name="Hadaegh A."/>
            <person name="Iglesias-Rodriguez M.D."/>
            <person name="Jenkins J."/>
            <person name="Jones B.M."/>
            <person name="Lawson T."/>
            <person name="Leese F."/>
            <person name="Lindquist E."/>
            <person name="Lobanov A."/>
            <person name="Lomsadze A."/>
            <person name="Malik S.B."/>
            <person name="Marsh M.E."/>
            <person name="Mackinder L."/>
            <person name="Mock T."/>
            <person name="Mueller-Roeber B."/>
            <person name="Pagarete A."/>
            <person name="Parker M."/>
            <person name="Probert I."/>
            <person name="Quesneville H."/>
            <person name="Raines C."/>
            <person name="Rensing S.A."/>
            <person name="Riano-Pachon D.M."/>
            <person name="Richier S."/>
            <person name="Rokitta S."/>
            <person name="Shiraiwa Y."/>
            <person name="Soanes D.M."/>
            <person name="van der Giezen M."/>
            <person name="Wahlund T.M."/>
            <person name="Williams B."/>
            <person name="Wilson W."/>
            <person name="Wolfe G."/>
            <person name="Wurch L.L."/>
        </authorList>
    </citation>
    <scope>NUCLEOTIDE SEQUENCE</scope>
</reference>
<proteinExistence type="predicted"/>
<dbReference type="RefSeq" id="XP_005781671.1">
    <property type="nucleotide sequence ID" value="XM_005781614.1"/>
</dbReference>
<organism evidence="2 3">
    <name type="scientific">Emiliania huxleyi (strain CCMP1516)</name>
    <dbReference type="NCBI Taxonomy" id="280463"/>
    <lineage>
        <taxon>Eukaryota</taxon>
        <taxon>Haptista</taxon>
        <taxon>Haptophyta</taxon>
        <taxon>Prymnesiophyceae</taxon>
        <taxon>Isochrysidales</taxon>
        <taxon>Noelaerhabdaceae</taxon>
        <taxon>Emiliania</taxon>
    </lineage>
</organism>
<feature type="region of interest" description="Disordered" evidence="1">
    <location>
        <begin position="19"/>
        <end position="59"/>
    </location>
</feature>